<organism evidence="2">
    <name type="scientific">uncultured marine thaumarchaeote AD1000_25_B10</name>
    <dbReference type="NCBI Taxonomy" id="1455903"/>
    <lineage>
        <taxon>Archaea</taxon>
        <taxon>Nitrososphaerota</taxon>
        <taxon>environmental samples</taxon>
    </lineage>
</organism>
<evidence type="ECO:0000313" key="2">
    <source>
        <dbReference type="EMBL" id="AIE92641.1"/>
    </source>
</evidence>
<protein>
    <recommendedName>
        <fullName evidence="3">Peptidase</fullName>
    </recommendedName>
</protein>
<proteinExistence type="predicted"/>
<accession>A0A075FT45</accession>
<name>A0A075FT45_9ARCH</name>
<dbReference type="AlphaFoldDB" id="A0A075FT45"/>
<keyword evidence="1" id="KW-0472">Membrane</keyword>
<reference evidence="2" key="1">
    <citation type="journal article" date="2014" name="Genome Biol. Evol.">
        <title>Pangenome evidence for extensive interdomain horizontal transfer affecting lineage core and shell genes in uncultured planktonic thaumarchaeota and euryarchaeota.</title>
        <authorList>
            <person name="Deschamps P."/>
            <person name="Zivanovic Y."/>
            <person name="Moreira D."/>
            <person name="Rodriguez-Valera F."/>
            <person name="Lopez-Garcia P."/>
        </authorList>
    </citation>
    <scope>NUCLEOTIDE SEQUENCE</scope>
</reference>
<dbReference type="EMBL" id="KF900372">
    <property type="protein sequence ID" value="AIE92641.1"/>
    <property type="molecule type" value="Genomic_DNA"/>
</dbReference>
<evidence type="ECO:0008006" key="3">
    <source>
        <dbReference type="Google" id="ProtNLM"/>
    </source>
</evidence>
<evidence type="ECO:0000256" key="1">
    <source>
        <dbReference type="SAM" id="Phobius"/>
    </source>
</evidence>
<keyword evidence="1" id="KW-1133">Transmembrane helix</keyword>
<keyword evidence="1" id="KW-0812">Transmembrane</keyword>
<feature type="transmembrane region" description="Helical" evidence="1">
    <location>
        <begin position="21"/>
        <end position="45"/>
    </location>
</feature>
<sequence>MNKLSVRIYNFTDKRITDLIAVKQLTLLKFVYILLLIPFVVYPAFAVEYDQIVSTSDGTLDVGIYTIPEVPNTSEPTKLKISFLKPGTDRIQEHIDYRVYVTKDQGAFVFGPIRLTHTSPGHVTIPVIFSENGLHLIHIEVEGILFSPIPLETALLTVNVGQEETSIPAWIKNNAEWWADDLIDDSSFVTGLQWLITNGIMTIPPTEQGTGSDDVIPSWIKNNAGWWADGQIDDGSFVSGLQWLISNGIMKIS</sequence>